<accession>A0A917E6E8</accession>
<evidence type="ECO:0000313" key="2">
    <source>
        <dbReference type="EMBL" id="GGE04010.1"/>
    </source>
</evidence>
<gene>
    <name evidence="2" type="ORF">GCM10011390_23680</name>
</gene>
<keyword evidence="3" id="KW-1185">Reference proteome</keyword>
<organism evidence="2 3">
    <name type="scientific">Aureimonas endophytica</name>
    <dbReference type="NCBI Taxonomy" id="2027858"/>
    <lineage>
        <taxon>Bacteria</taxon>
        <taxon>Pseudomonadati</taxon>
        <taxon>Pseudomonadota</taxon>
        <taxon>Alphaproteobacteria</taxon>
        <taxon>Hyphomicrobiales</taxon>
        <taxon>Aurantimonadaceae</taxon>
        <taxon>Aureimonas</taxon>
    </lineage>
</organism>
<dbReference type="Gene3D" id="2.60.120.260">
    <property type="entry name" value="Galactose-binding domain-like"/>
    <property type="match status" value="1"/>
</dbReference>
<dbReference type="EMBL" id="BMIQ01000003">
    <property type="protein sequence ID" value="GGE04010.1"/>
    <property type="molecule type" value="Genomic_DNA"/>
</dbReference>
<comment type="caution">
    <text evidence="2">The sequence shown here is derived from an EMBL/GenBank/DDBJ whole genome shotgun (WGS) entry which is preliminary data.</text>
</comment>
<sequence length="896" mass="97582">MTDRPARWFREPARPFRTAAFWFWHRIPTESEIVGQLADMRDKGIGAIMIQARPALDRRAYLSDSYLAAYRRACVEAGRQGLGITIYDEYGWMSGHGGGRTVEGADHLRERHLFWTSGHPATDLTITDIRAPFFEFLGDLGRDWLYDGGMPRWDDWRSVLAVAHPRTIADEGDIRVLGNVVRIETIGPASCRIAVEPAQVPDDWLVTVFASARCRTSRLVNYLLPDAATRFAETVYAPLLDAAGGAAESVFFDHPHAGFYVWNEHAGNLGNSLLSDGLPAAFDDAAALLSLARDVGPRTASLRAGLLETYSRRMHDAFFGTLSRWTGERGVGFTGHELLTHVGGWTLHGGLKGFDPRAMPGVDYFGIDAYRTETAADAADYAPQLSARLGDSVARANGRKRCTVEQYSTGRDTGMPALAGQWGLTPERFRAQAIRHILTGARRIVLHAVNVTDGFDDDDRLLANPRFDFPPAFNFEPWWEDCPAIFAELARLSAFLEEGEPLRPVALLYPLDTIRAEGPAHPCGEVFGRWAQALANAGIGYDIVDEATLAAALEPERRYETLILPAVTSLASSAAIKSMSGFAKRGGRILASGRTCARAGRDAVAEPSEPASWLASDREGLIRYPDSSVEAITACIAALPRVRPEVRFEDGDTTRCSVALCGDAWRIAIFNDAATLRHVFVETGVASFEVSIWAPDAAEGLAAVEPAIDGTGFSLPIGAQRAFCLTIREGVRHEKGRKTPTSPVTVPAELVSLVLADGWTLQIAGGDPVPIMVDRGWEQQGFSGFSGTGLYRRSVLLPQTARPLAWRLSLPKVHETADLRVDGVPLGRHIAGDASFALPLDLGSEFEIELRVRNTAANRYYSDTAFGGPASFPSGLAAPPRLIASTPDARSHGRRR</sequence>
<dbReference type="SUPFAM" id="SSF49785">
    <property type="entry name" value="Galactose-binding domain-like"/>
    <property type="match status" value="1"/>
</dbReference>
<feature type="region of interest" description="Disordered" evidence="1">
    <location>
        <begin position="877"/>
        <end position="896"/>
    </location>
</feature>
<protein>
    <recommendedName>
        <fullName evidence="4">Alpha-L-rhamnosidase-like protein</fullName>
    </recommendedName>
</protein>
<evidence type="ECO:0000313" key="3">
    <source>
        <dbReference type="Proteomes" id="UP000644699"/>
    </source>
</evidence>
<reference evidence="2" key="1">
    <citation type="journal article" date="2014" name="Int. J. Syst. Evol. Microbiol.">
        <title>Complete genome sequence of Corynebacterium casei LMG S-19264T (=DSM 44701T), isolated from a smear-ripened cheese.</title>
        <authorList>
            <consortium name="US DOE Joint Genome Institute (JGI-PGF)"/>
            <person name="Walter F."/>
            <person name="Albersmeier A."/>
            <person name="Kalinowski J."/>
            <person name="Ruckert C."/>
        </authorList>
    </citation>
    <scope>NUCLEOTIDE SEQUENCE</scope>
    <source>
        <strain evidence="2">CGMCC 1.15367</strain>
    </source>
</reference>
<dbReference type="AlphaFoldDB" id="A0A917E6E8"/>
<evidence type="ECO:0000256" key="1">
    <source>
        <dbReference type="SAM" id="MobiDB-lite"/>
    </source>
</evidence>
<dbReference type="InterPro" id="IPR053161">
    <property type="entry name" value="Ulvan_degrading_GH"/>
</dbReference>
<dbReference type="Gene3D" id="3.40.50.880">
    <property type="match status" value="1"/>
</dbReference>
<proteinExistence type="predicted"/>
<dbReference type="InterPro" id="IPR029062">
    <property type="entry name" value="Class_I_gatase-like"/>
</dbReference>
<evidence type="ECO:0008006" key="4">
    <source>
        <dbReference type="Google" id="ProtNLM"/>
    </source>
</evidence>
<dbReference type="Proteomes" id="UP000644699">
    <property type="component" value="Unassembled WGS sequence"/>
</dbReference>
<dbReference type="RefSeq" id="WP_188908663.1">
    <property type="nucleotide sequence ID" value="NZ_BMIQ01000003.1"/>
</dbReference>
<dbReference type="PANTHER" id="PTHR36848:SF2">
    <property type="entry name" value="SECRETED PROTEIN"/>
    <property type="match status" value="1"/>
</dbReference>
<dbReference type="PANTHER" id="PTHR36848">
    <property type="entry name" value="DNA-BINDING PROTEIN (PUTATIVE SECRETED PROTEIN)-RELATED"/>
    <property type="match status" value="1"/>
</dbReference>
<dbReference type="InterPro" id="IPR008979">
    <property type="entry name" value="Galactose-bd-like_sf"/>
</dbReference>
<name>A0A917E6E8_9HYPH</name>
<reference evidence="2" key="2">
    <citation type="submission" date="2020-09" db="EMBL/GenBank/DDBJ databases">
        <authorList>
            <person name="Sun Q."/>
            <person name="Zhou Y."/>
        </authorList>
    </citation>
    <scope>NUCLEOTIDE SEQUENCE</scope>
    <source>
        <strain evidence="2">CGMCC 1.15367</strain>
    </source>
</reference>